<evidence type="ECO:0000313" key="2">
    <source>
        <dbReference type="Proteomes" id="UP000176815"/>
    </source>
</evidence>
<proteinExistence type="predicted"/>
<gene>
    <name evidence="1" type="ORF">A2619_01990</name>
</gene>
<sequence length="66" mass="7627">MSTELVRNNQYSIVRFYGGDRRGPCIQITSQTNDPYIQLTAKQLEIFIQELRDATESLKGNNETFI</sequence>
<organism evidence="1 2">
    <name type="scientific">candidate division WWE3 bacterium RIFOXYD1_FULL_39_9</name>
    <dbReference type="NCBI Taxonomy" id="1802649"/>
    <lineage>
        <taxon>Bacteria</taxon>
        <taxon>Katanobacteria</taxon>
    </lineage>
</organism>
<dbReference type="EMBL" id="MEWG01000038">
    <property type="protein sequence ID" value="OGC76656.1"/>
    <property type="molecule type" value="Genomic_DNA"/>
</dbReference>
<dbReference type="AlphaFoldDB" id="A0A1F4X4W0"/>
<dbReference type="Proteomes" id="UP000176815">
    <property type="component" value="Unassembled WGS sequence"/>
</dbReference>
<name>A0A1F4X4W0_UNCKA</name>
<reference evidence="1 2" key="1">
    <citation type="journal article" date="2016" name="Nat. Commun.">
        <title>Thousands of microbial genomes shed light on interconnected biogeochemical processes in an aquifer system.</title>
        <authorList>
            <person name="Anantharaman K."/>
            <person name="Brown C.T."/>
            <person name="Hug L.A."/>
            <person name="Sharon I."/>
            <person name="Castelle C.J."/>
            <person name="Probst A.J."/>
            <person name="Thomas B.C."/>
            <person name="Singh A."/>
            <person name="Wilkins M.J."/>
            <person name="Karaoz U."/>
            <person name="Brodie E.L."/>
            <person name="Williams K.H."/>
            <person name="Hubbard S.S."/>
            <person name="Banfield J.F."/>
        </authorList>
    </citation>
    <scope>NUCLEOTIDE SEQUENCE [LARGE SCALE GENOMIC DNA]</scope>
</reference>
<accession>A0A1F4X4W0</accession>
<evidence type="ECO:0000313" key="1">
    <source>
        <dbReference type="EMBL" id="OGC76656.1"/>
    </source>
</evidence>
<comment type="caution">
    <text evidence="1">The sequence shown here is derived from an EMBL/GenBank/DDBJ whole genome shotgun (WGS) entry which is preliminary data.</text>
</comment>
<protein>
    <submittedName>
        <fullName evidence="1">Uncharacterized protein</fullName>
    </submittedName>
</protein>